<dbReference type="Pfam" id="PF03466">
    <property type="entry name" value="LysR_substrate"/>
    <property type="match status" value="1"/>
</dbReference>
<dbReference type="PRINTS" id="PR00039">
    <property type="entry name" value="HTHLYSR"/>
</dbReference>
<comment type="caution">
    <text evidence="6">The sequence shown here is derived from an EMBL/GenBank/DDBJ whole genome shotgun (WGS) entry which is preliminary data.</text>
</comment>
<gene>
    <name evidence="6" type="ORF">GCM10010151_01520</name>
</gene>
<protein>
    <submittedName>
        <fullName evidence="6">LysR family transcriptional regulator</fullName>
    </submittedName>
</protein>
<feature type="domain" description="HTH lysR-type" evidence="5">
    <location>
        <begin position="1"/>
        <end position="58"/>
    </location>
</feature>
<reference evidence="6 7" key="1">
    <citation type="journal article" date="2019" name="Int. J. Syst. Evol. Microbiol.">
        <title>The Global Catalogue of Microorganisms (GCM) 10K type strain sequencing project: providing services to taxonomists for standard genome sequencing and annotation.</title>
        <authorList>
            <consortium name="The Broad Institute Genomics Platform"/>
            <consortium name="The Broad Institute Genome Sequencing Center for Infectious Disease"/>
            <person name="Wu L."/>
            <person name="Ma J."/>
        </authorList>
    </citation>
    <scope>NUCLEOTIDE SEQUENCE [LARGE SCALE GENOMIC DNA]</scope>
    <source>
        <strain evidence="6 7">JCM 3146</strain>
    </source>
</reference>
<dbReference type="Gene3D" id="3.40.190.10">
    <property type="entry name" value="Periplasmic binding protein-like II"/>
    <property type="match status" value="2"/>
</dbReference>
<comment type="similarity">
    <text evidence="1">Belongs to the LysR transcriptional regulatory family.</text>
</comment>
<dbReference type="SUPFAM" id="SSF53850">
    <property type="entry name" value="Periplasmic binding protein-like II"/>
    <property type="match status" value="1"/>
</dbReference>
<dbReference type="CDD" id="cd08423">
    <property type="entry name" value="PBP2_LTTR_like_6"/>
    <property type="match status" value="1"/>
</dbReference>
<dbReference type="PROSITE" id="PS50931">
    <property type="entry name" value="HTH_LYSR"/>
    <property type="match status" value="1"/>
</dbReference>
<keyword evidence="3" id="KW-0238">DNA-binding</keyword>
<keyword evidence="7" id="KW-1185">Reference proteome</keyword>
<evidence type="ECO:0000313" key="6">
    <source>
        <dbReference type="EMBL" id="GAA0315175.1"/>
    </source>
</evidence>
<evidence type="ECO:0000256" key="2">
    <source>
        <dbReference type="ARBA" id="ARBA00023015"/>
    </source>
</evidence>
<evidence type="ECO:0000313" key="7">
    <source>
        <dbReference type="Proteomes" id="UP001501822"/>
    </source>
</evidence>
<dbReference type="Pfam" id="PF00126">
    <property type="entry name" value="HTH_1"/>
    <property type="match status" value="1"/>
</dbReference>
<dbReference type="PANTHER" id="PTHR30346">
    <property type="entry name" value="TRANSCRIPTIONAL DUAL REGULATOR HCAR-RELATED"/>
    <property type="match status" value="1"/>
</dbReference>
<dbReference type="Gene3D" id="1.10.10.10">
    <property type="entry name" value="Winged helix-like DNA-binding domain superfamily/Winged helix DNA-binding domain"/>
    <property type="match status" value="1"/>
</dbReference>
<dbReference type="Proteomes" id="UP001501822">
    <property type="component" value="Unassembled WGS sequence"/>
</dbReference>
<proteinExistence type="inferred from homology"/>
<evidence type="ECO:0000256" key="3">
    <source>
        <dbReference type="ARBA" id="ARBA00023125"/>
    </source>
</evidence>
<dbReference type="SUPFAM" id="SSF46785">
    <property type="entry name" value="Winged helix' DNA-binding domain"/>
    <property type="match status" value="1"/>
</dbReference>
<dbReference type="EMBL" id="BAAABM010000003">
    <property type="protein sequence ID" value="GAA0315175.1"/>
    <property type="molecule type" value="Genomic_DNA"/>
</dbReference>
<dbReference type="InterPro" id="IPR036390">
    <property type="entry name" value="WH_DNA-bd_sf"/>
</dbReference>
<name>A0ABN0VR41_9ACTN</name>
<organism evidence="6 7">
    <name type="scientific">Actinoallomurus spadix</name>
    <dbReference type="NCBI Taxonomy" id="79912"/>
    <lineage>
        <taxon>Bacteria</taxon>
        <taxon>Bacillati</taxon>
        <taxon>Actinomycetota</taxon>
        <taxon>Actinomycetes</taxon>
        <taxon>Streptosporangiales</taxon>
        <taxon>Thermomonosporaceae</taxon>
        <taxon>Actinoallomurus</taxon>
    </lineage>
</organism>
<accession>A0ABN0VR41</accession>
<dbReference type="InterPro" id="IPR036388">
    <property type="entry name" value="WH-like_DNA-bd_sf"/>
</dbReference>
<evidence type="ECO:0000259" key="5">
    <source>
        <dbReference type="PROSITE" id="PS50931"/>
    </source>
</evidence>
<dbReference type="PANTHER" id="PTHR30346:SF29">
    <property type="entry name" value="LYSR SUBSTRATE-BINDING"/>
    <property type="match status" value="1"/>
</dbReference>
<dbReference type="InterPro" id="IPR005119">
    <property type="entry name" value="LysR_subst-bd"/>
</dbReference>
<evidence type="ECO:0000256" key="4">
    <source>
        <dbReference type="ARBA" id="ARBA00023163"/>
    </source>
</evidence>
<sequence length="309" mass="32783">MDTALLVVFQEVAHRGSFTGAAEALGYTQSAVSRQIAVLEGQVGAALFDRLPRGVRLTEEGRCLLPHASAITERLRTARGDLRALRDLAAGRLRVGAFATADAALVPQAMAAFRAAYPRVAVSLVEGLIRDHVARLGAGELDLAIVAADGDEGFEGLRLRHLLDDPMFVAVHPDHRLAGREEVRLAELADEDWIAGRSRPEDTLISAAPRPGFRPRITYVVGEWIAKQGLVAAGLGVTLIPSLAAGAARPDIVLVPLHADDAPVRRVYAATPAGVTAPAALTAFLGLLDEAVVRLRERVPRVRGSATPP</sequence>
<dbReference type="RefSeq" id="WP_252808265.1">
    <property type="nucleotide sequence ID" value="NZ_BAAABM010000003.1"/>
</dbReference>
<keyword evidence="4" id="KW-0804">Transcription</keyword>
<evidence type="ECO:0000256" key="1">
    <source>
        <dbReference type="ARBA" id="ARBA00009437"/>
    </source>
</evidence>
<keyword evidence="2" id="KW-0805">Transcription regulation</keyword>
<dbReference type="InterPro" id="IPR000847">
    <property type="entry name" value="LysR_HTH_N"/>
</dbReference>